<gene>
    <name evidence="3" type="ORF">SAMN05444349_10143</name>
</gene>
<keyword evidence="1" id="KW-0472">Membrane</keyword>
<dbReference type="EMBL" id="FQVD01000001">
    <property type="protein sequence ID" value="SHE28910.1"/>
    <property type="molecule type" value="Genomic_DNA"/>
</dbReference>
<dbReference type="RefSeq" id="WP_073348962.1">
    <property type="nucleotide sequence ID" value="NZ_FQVD01000001.1"/>
</dbReference>
<name>A0A1M4S9N1_9BACE</name>
<feature type="transmembrane region" description="Helical" evidence="1">
    <location>
        <begin position="246"/>
        <end position="264"/>
    </location>
</feature>
<keyword evidence="1" id="KW-0812">Transmembrane</keyword>
<keyword evidence="4" id="KW-1185">Reference proteome</keyword>
<feature type="domain" description="Glycosyltransferase 2-like" evidence="2">
    <location>
        <begin position="97"/>
        <end position="282"/>
    </location>
</feature>
<dbReference type="Proteomes" id="UP000184436">
    <property type="component" value="Unassembled WGS sequence"/>
</dbReference>
<organism evidence="3 4">
    <name type="scientific">Bacteroides faecichinchillae</name>
    <dbReference type="NCBI Taxonomy" id="871325"/>
    <lineage>
        <taxon>Bacteria</taxon>
        <taxon>Pseudomonadati</taxon>
        <taxon>Bacteroidota</taxon>
        <taxon>Bacteroidia</taxon>
        <taxon>Bacteroidales</taxon>
        <taxon>Bacteroidaceae</taxon>
        <taxon>Bacteroides</taxon>
    </lineage>
</organism>
<dbReference type="STRING" id="871325.SAMN05444349_10143"/>
<dbReference type="GO" id="GO:0008168">
    <property type="term" value="F:methyltransferase activity"/>
    <property type="evidence" value="ECO:0007669"/>
    <property type="project" value="UniProtKB-KW"/>
</dbReference>
<reference evidence="3 4" key="1">
    <citation type="submission" date="2016-11" db="EMBL/GenBank/DDBJ databases">
        <authorList>
            <person name="Jaros S."/>
            <person name="Januszkiewicz K."/>
            <person name="Wedrychowicz H."/>
        </authorList>
    </citation>
    <scope>NUCLEOTIDE SEQUENCE [LARGE SCALE GENOMIC DNA]</scope>
    <source>
        <strain evidence="3 4">DSM 26883</strain>
    </source>
</reference>
<evidence type="ECO:0000313" key="4">
    <source>
        <dbReference type="Proteomes" id="UP000184436"/>
    </source>
</evidence>
<evidence type="ECO:0000313" key="3">
    <source>
        <dbReference type="EMBL" id="SHE28910.1"/>
    </source>
</evidence>
<keyword evidence="3" id="KW-0808">Transferase</keyword>
<dbReference type="OrthoDB" id="1050061at2"/>
<evidence type="ECO:0000256" key="1">
    <source>
        <dbReference type="SAM" id="Phobius"/>
    </source>
</evidence>
<keyword evidence="3" id="KW-0489">Methyltransferase</keyword>
<evidence type="ECO:0000259" key="2">
    <source>
        <dbReference type="Pfam" id="PF13632"/>
    </source>
</evidence>
<sequence>MNTFVYMIDDLLLLCTGVILIYWFILVIASHGKRIQYSKTKCKYRCVILIPEENQFFNDIDKKASYKLIAYKNLQETVYSLDKEQYDIVILLSSVADNLSPHLFENVCNVYDAGIKVIQLHTVIKDRKGIQKYIQALCEEINNSLFRTGNTQLGFSSNLYGTNIAIDLTWLQNNLKTSKTNLERKLFRQNIYIEYLPDAIVYCNSTPAHPYRKRTRKFLSYFLSSLFEGNWNFCNRIIQQLLPSPTKLYICVNIWTLLMTVYSFGESFKWWIILFGLTITYSLAIPDYLVKEKKRKKLLI</sequence>
<feature type="transmembrane region" description="Helical" evidence="1">
    <location>
        <begin position="270"/>
        <end position="290"/>
    </location>
</feature>
<dbReference type="AlphaFoldDB" id="A0A1M4S9N1"/>
<dbReference type="InterPro" id="IPR001173">
    <property type="entry name" value="Glyco_trans_2-like"/>
</dbReference>
<accession>A0A1M4S9N1</accession>
<dbReference type="GO" id="GO:0032259">
    <property type="term" value="P:methylation"/>
    <property type="evidence" value="ECO:0007669"/>
    <property type="project" value="UniProtKB-KW"/>
</dbReference>
<keyword evidence="1" id="KW-1133">Transmembrane helix</keyword>
<protein>
    <submittedName>
        <fullName evidence="3">Tetrahydromethanopterin S-methyltransferase, subunit E</fullName>
    </submittedName>
</protein>
<feature type="transmembrane region" description="Helical" evidence="1">
    <location>
        <begin position="6"/>
        <end position="29"/>
    </location>
</feature>
<proteinExistence type="predicted"/>
<dbReference type="Pfam" id="PF13632">
    <property type="entry name" value="Glyco_trans_2_3"/>
    <property type="match status" value="1"/>
</dbReference>